<dbReference type="AlphaFoldDB" id="A0A9D4PVP6"/>
<evidence type="ECO:0000313" key="3">
    <source>
        <dbReference type="Proteomes" id="UP000821837"/>
    </source>
</evidence>
<reference evidence="2" key="2">
    <citation type="submission" date="2021-09" db="EMBL/GenBank/DDBJ databases">
        <authorList>
            <person name="Jia N."/>
            <person name="Wang J."/>
            <person name="Shi W."/>
            <person name="Du L."/>
            <person name="Sun Y."/>
            <person name="Zhan W."/>
            <person name="Jiang J."/>
            <person name="Wang Q."/>
            <person name="Zhang B."/>
            <person name="Ji P."/>
            <person name="Sakyi L.B."/>
            <person name="Cui X."/>
            <person name="Yuan T."/>
            <person name="Jiang B."/>
            <person name="Yang W."/>
            <person name="Lam T.T.-Y."/>
            <person name="Chang Q."/>
            <person name="Ding S."/>
            <person name="Wang X."/>
            <person name="Zhu J."/>
            <person name="Ruan X."/>
            <person name="Zhao L."/>
            <person name="Wei J."/>
            <person name="Que T."/>
            <person name="Du C."/>
            <person name="Cheng J."/>
            <person name="Dai P."/>
            <person name="Han X."/>
            <person name="Huang E."/>
            <person name="Gao Y."/>
            <person name="Liu J."/>
            <person name="Shao H."/>
            <person name="Ye R."/>
            <person name="Li L."/>
            <person name="Wei W."/>
            <person name="Wang X."/>
            <person name="Wang C."/>
            <person name="Huo Q."/>
            <person name="Li W."/>
            <person name="Guo W."/>
            <person name="Chen H."/>
            <person name="Chen S."/>
            <person name="Zhou L."/>
            <person name="Zhou L."/>
            <person name="Ni X."/>
            <person name="Tian J."/>
            <person name="Zhou Y."/>
            <person name="Sheng Y."/>
            <person name="Liu T."/>
            <person name="Pan Y."/>
            <person name="Xia L."/>
            <person name="Li J."/>
            <person name="Zhao F."/>
            <person name="Cao W."/>
        </authorList>
    </citation>
    <scope>NUCLEOTIDE SEQUENCE</scope>
    <source>
        <strain evidence="2">Rsan-2018</strain>
        <tissue evidence="2">Larvae</tissue>
    </source>
</reference>
<dbReference type="EMBL" id="JABSTV010001250">
    <property type="protein sequence ID" value="KAH7956518.1"/>
    <property type="molecule type" value="Genomic_DNA"/>
</dbReference>
<reference evidence="2" key="1">
    <citation type="journal article" date="2020" name="Cell">
        <title>Large-Scale Comparative Analyses of Tick Genomes Elucidate Their Genetic Diversity and Vector Capacities.</title>
        <authorList>
            <consortium name="Tick Genome and Microbiome Consortium (TIGMIC)"/>
            <person name="Jia N."/>
            <person name="Wang J."/>
            <person name="Shi W."/>
            <person name="Du L."/>
            <person name="Sun Y."/>
            <person name="Zhan W."/>
            <person name="Jiang J.F."/>
            <person name="Wang Q."/>
            <person name="Zhang B."/>
            <person name="Ji P."/>
            <person name="Bell-Sakyi L."/>
            <person name="Cui X.M."/>
            <person name="Yuan T.T."/>
            <person name="Jiang B.G."/>
            <person name="Yang W.F."/>
            <person name="Lam T.T."/>
            <person name="Chang Q.C."/>
            <person name="Ding S.J."/>
            <person name="Wang X.J."/>
            <person name="Zhu J.G."/>
            <person name="Ruan X.D."/>
            <person name="Zhao L."/>
            <person name="Wei J.T."/>
            <person name="Ye R.Z."/>
            <person name="Que T.C."/>
            <person name="Du C.H."/>
            <person name="Zhou Y.H."/>
            <person name="Cheng J.X."/>
            <person name="Dai P.F."/>
            <person name="Guo W.B."/>
            <person name="Han X.H."/>
            <person name="Huang E.J."/>
            <person name="Li L.F."/>
            <person name="Wei W."/>
            <person name="Gao Y.C."/>
            <person name="Liu J.Z."/>
            <person name="Shao H.Z."/>
            <person name="Wang X."/>
            <person name="Wang C.C."/>
            <person name="Yang T.C."/>
            <person name="Huo Q.B."/>
            <person name="Li W."/>
            <person name="Chen H.Y."/>
            <person name="Chen S.E."/>
            <person name="Zhou L.G."/>
            <person name="Ni X.B."/>
            <person name="Tian J.H."/>
            <person name="Sheng Y."/>
            <person name="Liu T."/>
            <person name="Pan Y.S."/>
            <person name="Xia L.Y."/>
            <person name="Li J."/>
            <person name="Zhao F."/>
            <person name="Cao W.C."/>
        </authorList>
    </citation>
    <scope>NUCLEOTIDE SEQUENCE</scope>
    <source>
        <strain evidence="2">Rsan-2018</strain>
    </source>
</reference>
<accession>A0A9D4PVP6</accession>
<feature type="region of interest" description="Disordered" evidence="1">
    <location>
        <begin position="268"/>
        <end position="291"/>
    </location>
</feature>
<organism evidence="2 3">
    <name type="scientific">Rhipicephalus sanguineus</name>
    <name type="common">Brown dog tick</name>
    <name type="synonym">Ixodes sanguineus</name>
    <dbReference type="NCBI Taxonomy" id="34632"/>
    <lineage>
        <taxon>Eukaryota</taxon>
        <taxon>Metazoa</taxon>
        <taxon>Ecdysozoa</taxon>
        <taxon>Arthropoda</taxon>
        <taxon>Chelicerata</taxon>
        <taxon>Arachnida</taxon>
        <taxon>Acari</taxon>
        <taxon>Parasitiformes</taxon>
        <taxon>Ixodida</taxon>
        <taxon>Ixodoidea</taxon>
        <taxon>Ixodidae</taxon>
        <taxon>Rhipicephalinae</taxon>
        <taxon>Rhipicephalus</taxon>
        <taxon>Rhipicephalus</taxon>
    </lineage>
</organism>
<sequence length="341" mass="36721">MGKKVRISVPMANVELTKDMTERLSQPSETTGVTFEFNDVDTVTATISRSRAEAYFKAKRGRGRTSDTSDGRRYNDGDCLKKPGGGVLFVEKRSRKDQRHFRRTPLKMGKKVRISVPMANVELTKDMTERLSQPSETTGMAQALKEHLFVQVTFEFNDVDTVTATISRSRAEAYFKAKRGRGRTSDTSDDEAEPPQNQETYTIVIRLVDTPDNRAREAAQAAVQAAATAAAQAAASEAANAAGNAVKEAAHDLAESVVGALVAPEQRDAAKQQAKSTVEQHADNAAKNATDTAGNAASQAATQAATAAANKAAEGCFAYVKRKLLIIGARCLLALLRKLTV</sequence>
<proteinExistence type="predicted"/>
<evidence type="ECO:0000256" key="1">
    <source>
        <dbReference type="SAM" id="MobiDB-lite"/>
    </source>
</evidence>
<evidence type="ECO:0000313" key="2">
    <source>
        <dbReference type="EMBL" id="KAH7956518.1"/>
    </source>
</evidence>
<feature type="region of interest" description="Disordered" evidence="1">
    <location>
        <begin position="176"/>
        <end position="200"/>
    </location>
</feature>
<name>A0A9D4PVP6_RHISA</name>
<gene>
    <name evidence="2" type="ORF">HPB52_010159</name>
</gene>
<dbReference type="Proteomes" id="UP000821837">
    <property type="component" value="Unassembled WGS sequence"/>
</dbReference>
<keyword evidence="3" id="KW-1185">Reference proteome</keyword>
<protein>
    <submittedName>
        <fullName evidence="2">Uncharacterized protein</fullName>
    </submittedName>
</protein>
<feature type="region of interest" description="Disordered" evidence="1">
    <location>
        <begin position="58"/>
        <end position="77"/>
    </location>
</feature>
<comment type="caution">
    <text evidence="2">The sequence shown here is derived from an EMBL/GenBank/DDBJ whole genome shotgun (WGS) entry which is preliminary data.</text>
</comment>
<feature type="compositionally biased region" description="Basic and acidic residues" evidence="1">
    <location>
        <begin position="64"/>
        <end position="77"/>
    </location>
</feature>